<reference evidence="1" key="1">
    <citation type="submission" date="2018-05" db="EMBL/GenBank/DDBJ databases">
        <authorList>
            <person name="Lanie J.A."/>
            <person name="Ng W.-L."/>
            <person name="Kazmierczak K.M."/>
            <person name="Andrzejewski T.M."/>
            <person name="Davidsen T.M."/>
            <person name="Wayne K.J."/>
            <person name="Tettelin H."/>
            <person name="Glass J.I."/>
            <person name="Rusch D."/>
            <person name="Podicherti R."/>
            <person name="Tsui H.-C.T."/>
            <person name="Winkler M.E."/>
        </authorList>
    </citation>
    <scope>NUCLEOTIDE SEQUENCE</scope>
</reference>
<proteinExistence type="predicted"/>
<dbReference type="AlphaFoldDB" id="A0A383CNQ6"/>
<name>A0A383CNQ6_9ZZZZ</name>
<gene>
    <name evidence="1" type="ORF">METZ01_LOCUS486598</name>
</gene>
<evidence type="ECO:0008006" key="2">
    <source>
        <dbReference type="Google" id="ProtNLM"/>
    </source>
</evidence>
<organism evidence="1">
    <name type="scientific">marine metagenome</name>
    <dbReference type="NCBI Taxonomy" id="408172"/>
    <lineage>
        <taxon>unclassified sequences</taxon>
        <taxon>metagenomes</taxon>
        <taxon>ecological metagenomes</taxon>
    </lineage>
</organism>
<feature type="non-terminal residue" evidence="1">
    <location>
        <position position="146"/>
    </location>
</feature>
<sequence>MNQKSLLILAGVTGIVVVAAIIQVTQTQRSLTVISSDSERAFPGLADKVNAVARVDIVSSEAKFSVTRTDKGWGLKDKADYKVSFEKVKAAIVGLAELKLLESKTSDPKRYNRLQVEAPDAITAKSIGVTLTGADGEKLAGGVIGK</sequence>
<dbReference type="EMBL" id="UINC01210327">
    <property type="protein sequence ID" value="SVE33744.1"/>
    <property type="molecule type" value="Genomic_DNA"/>
</dbReference>
<protein>
    <recommendedName>
        <fullName evidence="2">DUF4340 domain-containing protein</fullName>
    </recommendedName>
</protein>
<evidence type="ECO:0000313" key="1">
    <source>
        <dbReference type="EMBL" id="SVE33744.1"/>
    </source>
</evidence>
<accession>A0A383CNQ6</accession>